<accession>A0A2Z6S2A9</accession>
<keyword evidence="1" id="KW-0732">Signal</keyword>
<name>A0A2Z6S2A9_9GLOM</name>
<reference evidence="2 3" key="1">
    <citation type="submission" date="2017-11" db="EMBL/GenBank/DDBJ databases">
        <title>The genome of Rhizophagus clarus HR1 reveals common genetic basis of auxotrophy among arbuscular mycorrhizal fungi.</title>
        <authorList>
            <person name="Kobayashi Y."/>
        </authorList>
    </citation>
    <scope>NUCLEOTIDE SEQUENCE [LARGE SCALE GENOMIC DNA]</scope>
    <source>
        <strain evidence="2 3">HR1</strain>
    </source>
</reference>
<feature type="signal peptide" evidence="1">
    <location>
        <begin position="1"/>
        <end position="20"/>
    </location>
</feature>
<keyword evidence="3" id="KW-1185">Reference proteome</keyword>
<dbReference type="SUPFAM" id="SSF49503">
    <property type="entry name" value="Cupredoxins"/>
    <property type="match status" value="1"/>
</dbReference>
<feature type="chain" id="PRO_5016258486" evidence="1">
    <location>
        <begin position="21"/>
        <end position="97"/>
    </location>
</feature>
<dbReference type="Gene3D" id="2.60.40.420">
    <property type="entry name" value="Cupredoxins - blue copper proteins"/>
    <property type="match status" value="1"/>
</dbReference>
<gene>
    <name evidence="2" type="ORF">RclHR1_03150001</name>
</gene>
<dbReference type="EMBL" id="BEXD01002391">
    <property type="protein sequence ID" value="GBB98138.1"/>
    <property type="molecule type" value="Genomic_DNA"/>
</dbReference>
<sequence length="97" mass="11136">MKSFIWLCIIFIYFINYINCENITITVGERGLNFSPQNVTAKYNDAIKWVFLNGRHQVVQSDGPAGSCIKSSDINACKLILIFFSLRVLFSNFYNNL</sequence>
<dbReference type="STRING" id="94130.A0A2Z6S2A9"/>
<protein>
    <submittedName>
        <fullName evidence="2">Uncharacterized protein</fullName>
    </submittedName>
</protein>
<evidence type="ECO:0000313" key="3">
    <source>
        <dbReference type="Proteomes" id="UP000247702"/>
    </source>
</evidence>
<organism evidence="2 3">
    <name type="scientific">Rhizophagus clarus</name>
    <dbReference type="NCBI Taxonomy" id="94130"/>
    <lineage>
        <taxon>Eukaryota</taxon>
        <taxon>Fungi</taxon>
        <taxon>Fungi incertae sedis</taxon>
        <taxon>Mucoromycota</taxon>
        <taxon>Glomeromycotina</taxon>
        <taxon>Glomeromycetes</taxon>
        <taxon>Glomerales</taxon>
        <taxon>Glomeraceae</taxon>
        <taxon>Rhizophagus</taxon>
    </lineage>
</organism>
<dbReference type="InterPro" id="IPR008972">
    <property type="entry name" value="Cupredoxin"/>
</dbReference>
<comment type="caution">
    <text evidence="2">The sequence shown here is derived from an EMBL/GenBank/DDBJ whole genome shotgun (WGS) entry which is preliminary data.</text>
</comment>
<proteinExistence type="predicted"/>
<dbReference type="Proteomes" id="UP000247702">
    <property type="component" value="Unassembled WGS sequence"/>
</dbReference>
<evidence type="ECO:0000313" key="2">
    <source>
        <dbReference type="EMBL" id="GBB98138.1"/>
    </source>
</evidence>
<dbReference type="AlphaFoldDB" id="A0A2Z6S2A9"/>
<evidence type="ECO:0000256" key="1">
    <source>
        <dbReference type="SAM" id="SignalP"/>
    </source>
</evidence>